<feature type="transmembrane region" description="Helical" evidence="6">
    <location>
        <begin position="1111"/>
        <end position="1129"/>
    </location>
</feature>
<evidence type="ECO:0000256" key="4">
    <source>
        <dbReference type="PROSITE-ProRule" id="PRU00076"/>
    </source>
</evidence>
<feature type="transmembrane region" description="Helical" evidence="6">
    <location>
        <begin position="1135"/>
        <end position="1155"/>
    </location>
</feature>
<dbReference type="Pfam" id="PF07679">
    <property type="entry name" value="I-set"/>
    <property type="match status" value="1"/>
</dbReference>
<keyword evidence="6" id="KW-0472">Membrane</keyword>
<dbReference type="Gene3D" id="2.60.40.10">
    <property type="entry name" value="Immunoglobulins"/>
    <property type="match status" value="2"/>
</dbReference>
<reference evidence="12" key="1">
    <citation type="submission" date="2022-01" db="EMBL/GenBank/DDBJ databases">
        <authorList>
            <person name="King R."/>
        </authorList>
    </citation>
    <scope>NUCLEOTIDE SEQUENCE</scope>
</reference>
<keyword evidence="13" id="KW-1185">Reference proteome</keyword>
<keyword evidence="6" id="KW-0812">Transmembrane</keyword>
<evidence type="ECO:0000259" key="11">
    <source>
        <dbReference type="PROSITE" id="PS50835"/>
    </source>
</evidence>
<feature type="disulfide bond" evidence="4">
    <location>
        <begin position="223"/>
        <end position="232"/>
    </location>
</feature>
<dbReference type="InterPro" id="IPR003598">
    <property type="entry name" value="Ig_sub2"/>
</dbReference>
<dbReference type="SMART" id="SM00181">
    <property type="entry name" value="EGF"/>
    <property type="match status" value="2"/>
</dbReference>
<dbReference type="InterPro" id="IPR035914">
    <property type="entry name" value="Sperma_CUB_dom_sf"/>
</dbReference>
<feature type="transmembrane region" description="Helical" evidence="6">
    <location>
        <begin position="921"/>
        <end position="942"/>
    </location>
</feature>
<dbReference type="GO" id="GO:0009897">
    <property type="term" value="C:external side of plasma membrane"/>
    <property type="evidence" value="ECO:0007669"/>
    <property type="project" value="TreeGrafter"/>
</dbReference>
<evidence type="ECO:0000256" key="5">
    <source>
        <dbReference type="SAM" id="MobiDB-lite"/>
    </source>
</evidence>
<dbReference type="PROSITE" id="PS00022">
    <property type="entry name" value="EGF_1"/>
    <property type="match status" value="2"/>
</dbReference>
<evidence type="ECO:0000259" key="8">
    <source>
        <dbReference type="PROSITE" id="PS01180"/>
    </source>
</evidence>
<dbReference type="Gene3D" id="2.60.120.290">
    <property type="entry name" value="Spermadhesin, CUB domain"/>
    <property type="match status" value="1"/>
</dbReference>
<feature type="domain" description="CUB" evidence="8">
    <location>
        <begin position="20"/>
        <end position="151"/>
    </location>
</feature>
<dbReference type="InterPro" id="IPR000742">
    <property type="entry name" value="EGF"/>
</dbReference>
<evidence type="ECO:0000259" key="10">
    <source>
        <dbReference type="PROSITE" id="PS50227"/>
    </source>
</evidence>
<dbReference type="EMBL" id="OV725083">
    <property type="protein sequence ID" value="CAH1406758.1"/>
    <property type="molecule type" value="Genomic_DNA"/>
</dbReference>
<feature type="signal peptide" evidence="7">
    <location>
        <begin position="1"/>
        <end position="19"/>
    </location>
</feature>
<keyword evidence="3 4" id="KW-1015">Disulfide bond</keyword>
<feature type="domain" description="Ig-like" evidence="11">
    <location>
        <begin position="366"/>
        <end position="475"/>
    </location>
</feature>
<dbReference type="GO" id="GO:0006955">
    <property type="term" value="P:immune response"/>
    <property type="evidence" value="ECO:0007669"/>
    <property type="project" value="TreeGrafter"/>
</dbReference>
<dbReference type="CDD" id="cd00096">
    <property type="entry name" value="Ig"/>
    <property type="match status" value="1"/>
</dbReference>
<feature type="disulfide bond" evidence="4">
    <location>
        <begin position="184"/>
        <end position="193"/>
    </location>
</feature>
<accession>A0A9P0HRB9</accession>
<dbReference type="InterPro" id="IPR013098">
    <property type="entry name" value="Ig_I-set"/>
</dbReference>
<name>A0A9P0HRB9_NEZVI</name>
<dbReference type="GO" id="GO:0004930">
    <property type="term" value="F:G protein-coupled receptor activity"/>
    <property type="evidence" value="ECO:0007669"/>
    <property type="project" value="InterPro"/>
</dbReference>
<dbReference type="OrthoDB" id="6138650at2759"/>
<feature type="compositionally biased region" description="Polar residues" evidence="5">
    <location>
        <begin position="1252"/>
        <end position="1264"/>
    </location>
</feature>
<evidence type="ECO:0000256" key="2">
    <source>
        <dbReference type="ARBA" id="ARBA00022729"/>
    </source>
</evidence>
<comment type="similarity">
    <text evidence="1">Belongs to the G-protein coupled receptor 2 family. Adhesion G-protein coupled receptor (ADGR) subfamily.</text>
</comment>
<dbReference type="SMART" id="SM00008">
    <property type="entry name" value="HormR"/>
    <property type="match status" value="1"/>
</dbReference>
<feature type="domain" description="Ig-like" evidence="11">
    <location>
        <begin position="478"/>
        <end position="563"/>
    </location>
</feature>
<keyword evidence="4" id="KW-0245">EGF-like domain</keyword>
<comment type="caution">
    <text evidence="4">Lacks conserved residue(s) required for the propagation of feature annotation.</text>
</comment>
<dbReference type="SMART" id="SM00409">
    <property type="entry name" value="IG"/>
    <property type="match status" value="2"/>
</dbReference>
<feature type="transmembrane region" description="Helical" evidence="6">
    <location>
        <begin position="1016"/>
        <end position="1038"/>
    </location>
</feature>
<dbReference type="SUPFAM" id="SSF57196">
    <property type="entry name" value="EGF/Laminin"/>
    <property type="match status" value="1"/>
</dbReference>
<dbReference type="SUPFAM" id="SSF48726">
    <property type="entry name" value="Immunoglobulin"/>
    <property type="match status" value="2"/>
</dbReference>
<dbReference type="InterPro" id="IPR046338">
    <property type="entry name" value="GAIN_dom_sf"/>
</dbReference>
<dbReference type="SMART" id="SM00408">
    <property type="entry name" value="IGc2"/>
    <property type="match status" value="2"/>
</dbReference>
<dbReference type="PANTHER" id="PTHR11481:SF60">
    <property type="entry name" value="IG-LIKE DOMAIN-CONTAINING PROTEIN"/>
    <property type="match status" value="1"/>
</dbReference>
<organism evidence="12 13">
    <name type="scientific">Nezara viridula</name>
    <name type="common">Southern green stink bug</name>
    <name type="synonym">Cimex viridulus</name>
    <dbReference type="NCBI Taxonomy" id="85310"/>
    <lineage>
        <taxon>Eukaryota</taxon>
        <taxon>Metazoa</taxon>
        <taxon>Ecdysozoa</taxon>
        <taxon>Arthropoda</taxon>
        <taxon>Hexapoda</taxon>
        <taxon>Insecta</taxon>
        <taxon>Pterygota</taxon>
        <taxon>Neoptera</taxon>
        <taxon>Paraneoptera</taxon>
        <taxon>Hemiptera</taxon>
        <taxon>Heteroptera</taxon>
        <taxon>Panheteroptera</taxon>
        <taxon>Pentatomomorpha</taxon>
        <taxon>Pentatomoidea</taxon>
        <taxon>Pentatomidae</taxon>
        <taxon>Pentatominae</taxon>
        <taxon>Nezara</taxon>
    </lineage>
</organism>
<evidence type="ECO:0000256" key="7">
    <source>
        <dbReference type="SAM" id="SignalP"/>
    </source>
</evidence>
<evidence type="ECO:0000256" key="1">
    <source>
        <dbReference type="ARBA" id="ARBA00007343"/>
    </source>
</evidence>
<dbReference type="Gene3D" id="2.60.220.50">
    <property type="match status" value="1"/>
</dbReference>
<dbReference type="InterPro" id="IPR013783">
    <property type="entry name" value="Ig-like_fold"/>
</dbReference>
<dbReference type="InterPro" id="IPR050488">
    <property type="entry name" value="Ig_Fc_receptor"/>
</dbReference>
<dbReference type="PROSITE" id="PS01180">
    <property type="entry name" value="CUB"/>
    <property type="match status" value="1"/>
</dbReference>
<feature type="transmembrane region" description="Helical" evidence="6">
    <location>
        <begin position="954"/>
        <end position="973"/>
    </location>
</feature>
<sequence length="1362" mass="152285">MLALTAALGALYWPAAVNCCGGVLTQPSGIIQTPGFPAPLPVPIRCQWLIDSSEFQEAEVKIVVYFTQLFVTSGLTFTEYAYYDLEDTNLQKNPTLLLSITEQNSVTTSWLLTRSRFLLIELELERLEGNHLRVLDHLLDVFGFNITYEMVTGTTRNDSCSVIDCSFAGNCYVGSDFKEFRCSCFPEFSGGSCSLGPVCRASGGPCLNGGVCRHAGKYPTCTCLEGYTGSRCEAALTDPRCQDDDCWMRCRTSGHDEQPCNCGSGQRIEGDRWRYIMTLNIENITGLSVQHPGRMLNNYLEKQIQELLRTFSLGRLEDVMILNMSDSGQMSFHFFGDLLDLSQIRLVQQKFSESRRIGEVSILKSPIVLSHEQGLRLKDIQVNNWEVFENEQVLLSCTAQGSEQMEFTWYKGGDPIDPFKGLIGLWMHILPKNSREEYTAILGIDAAKVVDEGMYTCQVTDWGMQECKSLYLEVQAPPDILVSPMAASVKKGDNIDLICVSTNQKVSYSWTRDKNLFPLNPASEVWEDLKPWGSILRIKNIQKSVTYACHAQTKGATREKTVHIDLLAPGSCKETEELGILWKPTSPGSLAMAECPSRYIGYSTRYCLTVTTRESRWEEIDYSKCVSEYFDQVMTQFQVLSRGTMKTNLWMLLSELYSWLRSRTPLYRGEGEPVLDLLSDISTFVNLTFTSEEVLNVTKVFYANVDLLLSQPNSFIHIEKVRELQSIVDKWSLMWARHLNVTVAYLLYTEVVIDVRKLGNEILQQFYAPMINSYPCWRTTTAKIRVNITSQGNQTKRVAVVSYQNISKFLPRMSSQILSDGSELLYEIESNVISISTHGDLDIRLDMTLPSKREDSNEWNISCARADAIGLEWDLVSCLQVSAPGNPSRCICNRSGVYAALLTRISSHKIHEPNREGSSTIVALGCGCCLIQSFLALLLLSCRRTFVQLLKVQFCLAMCSVMAIFVHVSRVVPVEDMNLLISMLLELLFFFALSSHIGKLLVIYSEVVFLHNTKNAKITVLGLTTGVSLLPCLISATAESFSATKFKNSWWLPIGSASFYTAIASMLCIICLFVMLSIGLLRRLHYMKAVKKPKSNQVINHRFGLMKRTSALFTATVLVSISSVFFVNMPNLVSIYIFSFLSAFLGFLIFVCYILQSESSPNLQLIKQVRTEELSTAISDRQCSSGSAYNLFNFFTNQESGVENKDVPLAIREYGAEMKEIPNNFFNKSKLVTFKKRSAIEKTEQSVDLEVNPNSSKKISQSAGNSITSNILQAGANEENRSKAAIEQGRDVEQVYLLKGDLSGTVGPSEVLTSISHDMDYLLRGSPQVPKEESSDSKQGSHSGGGPLSLSASLGYLENNNL</sequence>
<dbReference type="CDD" id="cd00054">
    <property type="entry name" value="EGF_CA"/>
    <property type="match status" value="1"/>
</dbReference>
<dbReference type="Gene3D" id="4.10.1240.10">
    <property type="entry name" value="GPCR, family 2, extracellular hormone receptor domain"/>
    <property type="match status" value="1"/>
</dbReference>
<dbReference type="InterPro" id="IPR003599">
    <property type="entry name" value="Ig_sub"/>
</dbReference>
<feature type="chain" id="PRO_5040198668" evidence="7">
    <location>
        <begin position="20"/>
        <end position="1362"/>
    </location>
</feature>
<dbReference type="InterPro" id="IPR000859">
    <property type="entry name" value="CUB_dom"/>
</dbReference>
<dbReference type="PROSITE" id="PS50227">
    <property type="entry name" value="G_PROTEIN_RECEP_F2_3"/>
    <property type="match status" value="1"/>
</dbReference>
<feature type="domain" description="EGF-like" evidence="9">
    <location>
        <begin position="156"/>
        <end position="194"/>
    </location>
</feature>
<dbReference type="GO" id="GO:0007166">
    <property type="term" value="P:cell surface receptor signaling pathway"/>
    <property type="evidence" value="ECO:0007669"/>
    <property type="project" value="TreeGrafter"/>
</dbReference>
<evidence type="ECO:0000313" key="13">
    <source>
        <dbReference type="Proteomes" id="UP001152798"/>
    </source>
</evidence>
<evidence type="ECO:0000259" key="9">
    <source>
        <dbReference type="PROSITE" id="PS50026"/>
    </source>
</evidence>
<feature type="transmembrane region" description="Helical" evidence="6">
    <location>
        <begin position="979"/>
        <end position="1004"/>
    </location>
</feature>
<feature type="domain" description="EGF-like" evidence="9">
    <location>
        <begin position="195"/>
        <end position="233"/>
    </location>
</feature>
<dbReference type="PANTHER" id="PTHR11481">
    <property type="entry name" value="IMMUNOGLOBULIN FC RECEPTOR"/>
    <property type="match status" value="1"/>
</dbReference>
<feature type="transmembrane region" description="Helical" evidence="6">
    <location>
        <begin position="1058"/>
        <end position="1081"/>
    </location>
</feature>
<dbReference type="Proteomes" id="UP001152798">
    <property type="component" value="Chromosome 7"/>
</dbReference>
<dbReference type="PROSITE" id="PS50835">
    <property type="entry name" value="IG_LIKE"/>
    <property type="match status" value="2"/>
</dbReference>
<dbReference type="PROSITE" id="PS01186">
    <property type="entry name" value="EGF_2"/>
    <property type="match status" value="1"/>
</dbReference>
<evidence type="ECO:0000256" key="3">
    <source>
        <dbReference type="ARBA" id="ARBA00023157"/>
    </source>
</evidence>
<keyword evidence="6" id="KW-1133">Transmembrane helix</keyword>
<feature type="domain" description="G-protein coupled receptors family 2 profile 1" evidence="10">
    <location>
        <begin position="548"/>
        <end position="629"/>
    </location>
</feature>
<dbReference type="PROSITE" id="PS50026">
    <property type="entry name" value="EGF_3"/>
    <property type="match status" value="2"/>
</dbReference>
<feature type="compositionally biased region" description="Low complexity" evidence="5">
    <location>
        <begin position="1348"/>
        <end position="1362"/>
    </location>
</feature>
<feature type="region of interest" description="Disordered" evidence="5">
    <location>
        <begin position="1322"/>
        <end position="1362"/>
    </location>
</feature>
<dbReference type="InterPro" id="IPR036179">
    <property type="entry name" value="Ig-like_dom_sf"/>
</dbReference>
<dbReference type="SUPFAM" id="SSF49854">
    <property type="entry name" value="Spermadhesin, CUB domain"/>
    <property type="match status" value="1"/>
</dbReference>
<feature type="region of interest" description="Disordered" evidence="5">
    <location>
        <begin position="1243"/>
        <end position="1264"/>
    </location>
</feature>
<dbReference type="InterPro" id="IPR007110">
    <property type="entry name" value="Ig-like_dom"/>
</dbReference>
<keyword evidence="2 7" id="KW-0732">Signal</keyword>
<proteinExistence type="inferred from homology"/>
<dbReference type="InterPro" id="IPR036445">
    <property type="entry name" value="GPCR_2_extracell_dom_sf"/>
</dbReference>
<evidence type="ECO:0000256" key="6">
    <source>
        <dbReference type="SAM" id="Phobius"/>
    </source>
</evidence>
<dbReference type="Gene3D" id="2.10.25.10">
    <property type="entry name" value="Laminin"/>
    <property type="match status" value="1"/>
</dbReference>
<protein>
    <submittedName>
        <fullName evidence="12">Uncharacterized protein</fullName>
    </submittedName>
</protein>
<evidence type="ECO:0000313" key="12">
    <source>
        <dbReference type="EMBL" id="CAH1406758.1"/>
    </source>
</evidence>
<feature type="disulfide bond" evidence="4">
    <location>
        <begin position="165"/>
        <end position="182"/>
    </location>
</feature>
<dbReference type="InterPro" id="IPR001879">
    <property type="entry name" value="GPCR_2_extracellular_dom"/>
</dbReference>
<gene>
    <name evidence="12" type="ORF">NEZAVI_LOCUS14632</name>
</gene>